<accession>A0AA41T4M5</accession>
<sequence>MKQASQIATENIGSKLPASATRFRLDMVKNKAKRSLTESLESIFSQGNKAKDLQEHSTSVDLDSSVSSTLSNISKEPSVGDKDTLSISEISFKFLGPSENLSSDSEGHFTEEPGSLSLQQIFQRQVNTLSHFPVGCPELPEPTQGSPGVSERKIMRYHSVSTEMPH</sequence>
<evidence type="ECO:0000256" key="1">
    <source>
        <dbReference type="SAM" id="MobiDB-lite"/>
    </source>
</evidence>
<reference evidence="2" key="1">
    <citation type="submission" date="2020-03" db="EMBL/GenBank/DDBJ databases">
        <title>Studies in the Genomics of Life Span.</title>
        <authorList>
            <person name="Glass D."/>
        </authorList>
    </citation>
    <scope>NUCLEOTIDE SEQUENCE</scope>
    <source>
        <strain evidence="2">SUZIE</strain>
        <tissue evidence="2">Muscle</tissue>
    </source>
</reference>
<proteinExistence type="predicted"/>
<feature type="compositionally biased region" description="Low complexity" evidence="1">
    <location>
        <begin position="57"/>
        <end position="71"/>
    </location>
</feature>
<name>A0AA41T4M5_SCICA</name>
<dbReference type="Proteomes" id="UP001166674">
    <property type="component" value="Unassembled WGS sequence"/>
</dbReference>
<evidence type="ECO:0000313" key="2">
    <source>
        <dbReference type="EMBL" id="MBZ3883229.1"/>
    </source>
</evidence>
<feature type="region of interest" description="Disordered" evidence="1">
    <location>
        <begin position="47"/>
        <end position="81"/>
    </location>
</feature>
<protein>
    <submittedName>
        <fullName evidence="2">TBC1 domain family member 1</fullName>
    </submittedName>
</protein>
<gene>
    <name evidence="2" type="ORF">SUZIE_171950</name>
</gene>
<organism evidence="2 3">
    <name type="scientific">Sciurus carolinensis</name>
    <name type="common">Eastern gray squirrel</name>
    <dbReference type="NCBI Taxonomy" id="30640"/>
    <lineage>
        <taxon>Eukaryota</taxon>
        <taxon>Metazoa</taxon>
        <taxon>Chordata</taxon>
        <taxon>Craniata</taxon>
        <taxon>Vertebrata</taxon>
        <taxon>Euteleostomi</taxon>
        <taxon>Mammalia</taxon>
        <taxon>Eutheria</taxon>
        <taxon>Euarchontoglires</taxon>
        <taxon>Glires</taxon>
        <taxon>Rodentia</taxon>
        <taxon>Sciuromorpha</taxon>
        <taxon>Sciuridae</taxon>
        <taxon>Sciurinae</taxon>
        <taxon>Sciurini</taxon>
        <taxon>Sciurus</taxon>
    </lineage>
</organism>
<evidence type="ECO:0000313" key="3">
    <source>
        <dbReference type="Proteomes" id="UP001166674"/>
    </source>
</evidence>
<comment type="caution">
    <text evidence="2">The sequence shown here is derived from an EMBL/GenBank/DDBJ whole genome shotgun (WGS) entry which is preliminary data.</text>
</comment>
<keyword evidence="3" id="KW-1185">Reference proteome</keyword>
<dbReference type="EMBL" id="JAATJV010385849">
    <property type="protein sequence ID" value="MBZ3883229.1"/>
    <property type="molecule type" value="Genomic_DNA"/>
</dbReference>
<dbReference type="AlphaFoldDB" id="A0AA41T4M5"/>